<evidence type="ECO:0000313" key="1">
    <source>
        <dbReference type="EMBL" id="JAD67353.1"/>
    </source>
</evidence>
<dbReference type="EMBL" id="GBRH01230542">
    <property type="protein sequence ID" value="JAD67353.1"/>
    <property type="molecule type" value="Transcribed_RNA"/>
</dbReference>
<dbReference type="AlphaFoldDB" id="A0A0A9BYQ4"/>
<protein>
    <submittedName>
        <fullName evidence="1">Uncharacterized protein</fullName>
    </submittedName>
</protein>
<proteinExistence type="predicted"/>
<accession>A0A0A9BYQ4</accession>
<name>A0A0A9BYQ4_ARUDO</name>
<organism evidence="1">
    <name type="scientific">Arundo donax</name>
    <name type="common">Giant reed</name>
    <name type="synonym">Donax arundinaceus</name>
    <dbReference type="NCBI Taxonomy" id="35708"/>
    <lineage>
        <taxon>Eukaryota</taxon>
        <taxon>Viridiplantae</taxon>
        <taxon>Streptophyta</taxon>
        <taxon>Embryophyta</taxon>
        <taxon>Tracheophyta</taxon>
        <taxon>Spermatophyta</taxon>
        <taxon>Magnoliopsida</taxon>
        <taxon>Liliopsida</taxon>
        <taxon>Poales</taxon>
        <taxon>Poaceae</taxon>
        <taxon>PACMAD clade</taxon>
        <taxon>Arundinoideae</taxon>
        <taxon>Arundineae</taxon>
        <taxon>Arundo</taxon>
    </lineage>
</organism>
<reference evidence="1" key="2">
    <citation type="journal article" date="2015" name="Data Brief">
        <title>Shoot transcriptome of the giant reed, Arundo donax.</title>
        <authorList>
            <person name="Barrero R.A."/>
            <person name="Guerrero F.D."/>
            <person name="Moolhuijzen P."/>
            <person name="Goolsby J.A."/>
            <person name="Tidwell J."/>
            <person name="Bellgard S.E."/>
            <person name="Bellgard M.I."/>
        </authorList>
    </citation>
    <scope>NUCLEOTIDE SEQUENCE</scope>
    <source>
        <tissue evidence="1">Shoot tissue taken approximately 20 cm above the soil surface</tissue>
    </source>
</reference>
<reference evidence="1" key="1">
    <citation type="submission" date="2014-09" db="EMBL/GenBank/DDBJ databases">
        <authorList>
            <person name="Magalhaes I.L.F."/>
            <person name="Oliveira U."/>
            <person name="Santos F.R."/>
            <person name="Vidigal T.H.D.A."/>
            <person name="Brescovit A.D."/>
            <person name="Santos A.J."/>
        </authorList>
    </citation>
    <scope>NUCLEOTIDE SEQUENCE</scope>
    <source>
        <tissue evidence="1">Shoot tissue taken approximately 20 cm above the soil surface</tissue>
    </source>
</reference>
<sequence length="28" mass="3120">MSAACIIIFMTRLVRCMSLHMGSILSFS</sequence>